<comment type="caution">
    <text evidence="1">The sequence shown here is derived from an EMBL/GenBank/DDBJ whole genome shotgun (WGS) entry which is preliminary data.</text>
</comment>
<proteinExistence type="predicted"/>
<protein>
    <submittedName>
        <fullName evidence="1">Uncharacterized protein</fullName>
    </submittedName>
</protein>
<sequence length="154" mass="18224">MNKESREEKFIRIAEKRMSRIFSQMNLIANLSSKKHYSYTDNEIKELFQGYENKGNEIKGFFEPSSNINFPLSTEFKFSNTTEQEGKGEKFRKLAESRMSKVFNDMNLIANLSNKKNYSYNSLQINELFQAYENKGNEIKLFFEPLNDKFTFLN</sequence>
<dbReference type="EMBL" id="MUAJ01000057">
    <property type="protein sequence ID" value="OOR09162.1"/>
    <property type="molecule type" value="Genomic_DNA"/>
</dbReference>
<evidence type="ECO:0000313" key="2">
    <source>
        <dbReference type="Proteomes" id="UP000190906"/>
    </source>
</evidence>
<dbReference type="AlphaFoldDB" id="A0A1Q4KMB0"/>
<gene>
    <name evidence="1" type="ORF">BW897_29250</name>
</gene>
<accession>A0A1Q4KMB0</accession>
<evidence type="ECO:0000313" key="1">
    <source>
        <dbReference type="EMBL" id="OOR09162.1"/>
    </source>
</evidence>
<name>A0A1Q4KMB0_BACCE</name>
<dbReference type="Proteomes" id="UP000190906">
    <property type="component" value="Unassembled WGS sequence"/>
</dbReference>
<organism evidence="1 2">
    <name type="scientific">Bacillus cereus</name>
    <dbReference type="NCBI Taxonomy" id="1396"/>
    <lineage>
        <taxon>Bacteria</taxon>
        <taxon>Bacillati</taxon>
        <taxon>Bacillota</taxon>
        <taxon>Bacilli</taxon>
        <taxon>Bacillales</taxon>
        <taxon>Bacillaceae</taxon>
        <taxon>Bacillus</taxon>
        <taxon>Bacillus cereus group</taxon>
    </lineage>
</organism>
<reference evidence="1 2" key="1">
    <citation type="submission" date="2017-01" db="EMBL/GenBank/DDBJ databases">
        <title>Bacillus cereus isolates.</title>
        <authorList>
            <person name="Beno S.M."/>
        </authorList>
    </citation>
    <scope>NUCLEOTIDE SEQUENCE [LARGE SCALE GENOMIC DNA]</scope>
    <source>
        <strain evidence="1 2">FSL H8-0485</strain>
    </source>
</reference>
<dbReference type="RefSeq" id="WP_073526224.1">
    <property type="nucleotide sequence ID" value="NZ_JAEHBD010000038.1"/>
</dbReference>